<dbReference type="FunFam" id="1.20.58.220:FF:000004">
    <property type="entry name" value="Phosphate-specific transport system accessory protein PhoU"/>
    <property type="match status" value="1"/>
</dbReference>
<evidence type="ECO:0000256" key="5">
    <source>
        <dbReference type="ARBA" id="ARBA00022490"/>
    </source>
</evidence>
<evidence type="ECO:0000256" key="1">
    <source>
        <dbReference type="ARBA" id="ARBA00004496"/>
    </source>
</evidence>
<keyword evidence="5 7" id="KW-0963">Cytoplasm</keyword>
<reference evidence="9 10" key="1">
    <citation type="submission" date="2017-09" db="EMBL/GenBank/DDBJ databases">
        <title>Complete genome sequence of Oxytococcus suis strain ZY16052.</title>
        <authorList>
            <person name="Li F."/>
        </authorList>
    </citation>
    <scope>NUCLEOTIDE SEQUENCE [LARGE SCALE GENOMIC DNA]</scope>
    <source>
        <strain evidence="9 10">ZY16052</strain>
    </source>
</reference>
<name>A0A347WNB1_9LACT</name>
<dbReference type="NCBIfam" id="TIGR02135">
    <property type="entry name" value="phoU_full"/>
    <property type="match status" value="1"/>
</dbReference>
<dbReference type="RefSeq" id="WP_118991424.1">
    <property type="nucleotide sequence ID" value="NZ_CP023434.1"/>
</dbReference>
<dbReference type="OrthoDB" id="9814256at2"/>
<evidence type="ECO:0000256" key="6">
    <source>
        <dbReference type="ARBA" id="ARBA00022592"/>
    </source>
</evidence>
<dbReference type="InterPro" id="IPR028366">
    <property type="entry name" value="PhoU"/>
</dbReference>
<dbReference type="PANTHER" id="PTHR42930">
    <property type="entry name" value="PHOSPHATE-SPECIFIC TRANSPORT SYSTEM ACCESSORY PROTEIN PHOU"/>
    <property type="match status" value="1"/>
</dbReference>
<dbReference type="GO" id="GO:0045936">
    <property type="term" value="P:negative regulation of phosphate metabolic process"/>
    <property type="evidence" value="ECO:0007669"/>
    <property type="project" value="InterPro"/>
</dbReference>
<organism evidence="9 10">
    <name type="scientific">Suicoccus acidiformans</name>
    <dbReference type="NCBI Taxonomy" id="2036206"/>
    <lineage>
        <taxon>Bacteria</taxon>
        <taxon>Bacillati</taxon>
        <taxon>Bacillota</taxon>
        <taxon>Bacilli</taxon>
        <taxon>Lactobacillales</taxon>
        <taxon>Aerococcaceae</taxon>
        <taxon>Suicoccus</taxon>
    </lineage>
</organism>
<dbReference type="InterPro" id="IPR038078">
    <property type="entry name" value="PhoU-like_sf"/>
</dbReference>
<keyword evidence="10" id="KW-1185">Reference proteome</keyword>
<sequence length="218" mass="24734">MREAFNQDLAKFGDNLTRLGNASNESLHKAMQALNNHDKELAHEVVADDLRINALTAEIEQEAYRLIVLQQPVSEDLRRIFTILLASSDIERMADHAAKIARNVIRSQEKETEVSVFLDLVNRMAEITEEMITDVLDAYVDNNVEKARAIAQRDNQVDLLLKQVYQETAERMEKNTEVVSVGISYLNIAGSLERIGDYVTNICERIIYLNSGEIVELN</sequence>
<dbReference type="Gene3D" id="1.20.58.220">
    <property type="entry name" value="Phosphate transport system protein phou homolog 2, domain 2"/>
    <property type="match status" value="1"/>
</dbReference>
<evidence type="ECO:0000313" key="10">
    <source>
        <dbReference type="Proteomes" id="UP000263232"/>
    </source>
</evidence>
<comment type="subcellular location">
    <subcellularLocation>
        <location evidence="1 7">Cytoplasm</location>
    </subcellularLocation>
</comment>
<dbReference type="PIRSF" id="PIRSF003107">
    <property type="entry name" value="PhoU"/>
    <property type="match status" value="1"/>
</dbReference>
<gene>
    <name evidence="9" type="primary">phoU</name>
    <name evidence="9" type="ORF">CL176_11475</name>
</gene>
<dbReference type="GO" id="GO:0030643">
    <property type="term" value="P:intracellular phosphate ion homeostasis"/>
    <property type="evidence" value="ECO:0007669"/>
    <property type="project" value="InterPro"/>
</dbReference>
<proteinExistence type="inferred from homology"/>
<dbReference type="AlphaFoldDB" id="A0A347WNB1"/>
<evidence type="ECO:0000256" key="2">
    <source>
        <dbReference type="ARBA" id="ARBA00008107"/>
    </source>
</evidence>
<protein>
    <recommendedName>
        <fullName evidence="7">Phosphate-specific transport system accessory protein PhoU</fullName>
    </recommendedName>
</protein>
<evidence type="ECO:0000259" key="8">
    <source>
        <dbReference type="Pfam" id="PF01895"/>
    </source>
</evidence>
<dbReference type="PANTHER" id="PTHR42930:SF3">
    <property type="entry name" value="PHOSPHATE-SPECIFIC TRANSPORT SYSTEM ACCESSORY PROTEIN PHOU"/>
    <property type="match status" value="1"/>
</dbReference>
<dbReference type="SUPFAM" id="SSF109755">
    <property type="entry name" value="PhoU-like"/>
    <property type="match status" value="1"/>
</dbReference>
<dbReference type="EMBL" id="CP023434">
    <property type="protein sequence ID" value="AXY26568.1"/>
    <property type="molecule type" value="Genomic_DNA"/>
</dbReference>
<dbReference type="GO" id="GO:0005737">
    <property type="term" value="C:cytoplasm"/>
    <property type="evidence" value="ECO:0007669"/>
    <property type="project" value="UniProtKB-SubCell"/>
</dbReference>
<feature type="domain" description="PhoU" evidence="8">
    <location>
        <begin position="121"/>
        <end position="206"/>
    </location>
</feature>
<evidence type="ECO:0000256" key="3">
    <source>
        <dbReference type="ARBA" id="ARBA00011738"/>
    </source>
</evidence>
<evidence type="ECO:0000256" key="7">
    <source>
        <dbReference type="PIRNR" id="PIRNR003107"/>
    </source>
</evidence>
<dbReference type="Proteomes" id="UP000263232">
    <property type="component" value="Chromosome"/>
</dbReference>
<keyword evidence="4 7" id="KW-0813">Transport</keyword>
<keyword evidence="6 7" id="KW-0592">Phosphate transport</keyword>
<dbReference type="GO" id="GO:0006817">
    <property type="term" value="P:phosphate ion transport"/>
    <property type="evidence" value="ECO:0007669"/>
    <property type="project" value="UniProtKB-KW"/>
</dbReference>
<feature type="domain" description="PhoU" evidence="8">
    <location>
        <begin position="16"/>
        <end position="104"/>
    </location>
</feature>
<evidence type="ECO:0000313" key="9">
    <source>
        <dbReference type="EMBL" id="AXY26568.1"/>
    </source>
</evidence>
<accession>A0A347WNB1</accession>
<evidence type="ECO:0000256" key="4">
    <source>
        <dbReference type="ARBA" id="ARBA00022448"/>
    </source>
</evidence>
<comment type="function">
    <text evidence="7">Plays a role in the regulation of phosphate uptake.</text>
</comment>
<comment type="subunit">
    <text evidence="3 7">Homodimer.</text>
</comment>
<dbReference type="Pfam" id="PF01895">
    <property type="entry name" value="PhoU"/>
    <property type="match status" value="2"/>
</dbReference>
<dbReference type="KEGG" id="abae:CL176_11475"/>
<dbReference type="InterPro" id="IPR026022">
    <property type="entry name" value="PhoU_dom"/>
</dbReference>
<comment type="similarity">
    <text evidence="2 7">Belongs to the PhoU family.</text>
</comment>